<comment type="similarity">
    <text evidence="1">Belongs to the universal stress protein A family.</text>
</comment>
<sequence length="276" mass="29188">MAYASLMVHVDHGVESDTRVTLAHDMATTFDARLIGVAATAPDTWAIAPYMHGALLGDALDMYMDMARDNLAQAAADFATLTKPRASRCEWRGEMGDLVEVIPRQARAADVIILGRQPHSNAVWRIDVGDVLFAAGRPLLLTPPDPAPNPVGAPVLLAWKDTAETRRAALAALPLLKLAERVEVLEFCRDDDLEDAGARTADVAGFLRLHGITAGSQASAIGSASAGDGLLAAADDYGAGLIVAGAYGHARLRQRVLGGVTRTLLEKSPLCLLLSH</sequence>
<organism evidence="2 3">
    <name type="scientific">Brevundimonas abyssalis TAR-001</name>
    <dbReference type="NCBI Taxonomy" id="1391729"/>
    <lineage>
        <taxon>Bacteria</taxon>
        <taxon>Pseudomonadati</taxon>
        <taxon>Pseudomonadota</taxon>
        <taxon>Alphaproteobacteria</taxon>
        <taxon>Caulobacterales</taxon>
        <taxon>Caulobacteraceae</taxon>
        <taxon>Brevundimonas</taxon>
    </lineage>
</organism>
<dbReference type="Gene3D" id="3.40.50.12370">
    <property type="match status" value="1"/>
</dbReference>
<evidence type="ECO:0000256" key="1">
    <source>
        <dbReference type="ARBA" id="ARBA00008791"/>
    </source>
</evidence>
<dbReference type="PANTHER" id="PTHR46268:SF15">
    <property type="entry name" value="UNIVERSAL STRESS PROTEIN HP_0031"/>
    <property type="match status" value="1"/>
</dbReference>
<dbReference type="Proteomes" id="UP000016569">
    <property type="component" value="Unassembled WGS sequence"/>
</dbReference>
<dbReference type="PANTHER" id="PTHR46268">
    <property type="entry name" value="STRESS RESPONSE PROTEIN NHAX"/>
    <property type="match status" value="1"/>
</dbReference>
<dbReference type="CDD" id="cd00293">
    <property type="entry name" value="USP-like"/>
    <property type="match status" value="1"/>
</dbReference>
<name>A0A8E0TRW5_9CAUL</name>
<proteinExistence type="inferred from homology"/>
<evidence type="ECO:0000313" key="2">
    <source>
        <dbReference type="EMBL" id="GAD60098.1"/>
    </source>
</evidence>
<dbReference type="AlphaFoldDB" id="A0A8E0TRW5"/>
<accession>A0A8E0TRW5</accession>
<reference evidence="3" key="1">
    <citation type="journal article" date="2013" name="Genome Announc.">
        <title>Draft Genome Sequence of the Dimorphic Prosthecate Bacterium Brevundimonas abyssalis TAR-001T.</title>
        <authorList>
            <person name="Tsubouchi T."/>
            <person name="Nishi S."/>
            <person name="Usui K."/>
            <person name="Shimane Y."/>
            <person name="Takaki Y."/>
            <person name="Maruyama T."/>
            <person name="Hatada Y."/>
        </authorList>
    </citation>
    <scope>NUCLEOTIDE SEQUENCE [LARGE SCALE GENOMIC DNA]</scope>
    <source>
        <strain evidence="3">TAR-001</strain>
    </source>
</reference>
<dbReference type="RefSeq" id="WP_021698192.1">
    <property type="nucleotide sequence ID" value="NZ_BATC01000052.1"/>
</dbReference>
<keyword evidence="3" id="KW-1185">Reference proteome</keyword>
<comment type="caution">
    <text evidence="2">The sequence shown here is derived from an EMBL/GenBank/DDBJ whole genome shotgun (WGS) entry which is preliminary data.</text>
</comment>
<gene>
    <name evidence="2" type="ORF">MBEBAB_2348</name>
</gene>
<dbReference type="SUPFAM" id="SSF52402">
    <property type="entry name" value="Adenine nucleotide alpha hydrolases-like"/>
    <property type="match status" value="2"/>
</dbReference>
<dbReference type="EMBL" id="BATC01000052">
    <property type="protein sequence ID" value="GAD60098.1"/>
    <property type="molecule type" value="Genomic_DNA"/>
</dbReference>
<protein>
    <submittedName>
        <fullName evidence="2">Universal stress protein UspA and related nucleotide-binding proteins</fullName>
    </submittedName>
</protein>
<evidence type="ECO:0000313" key="3">
    <source>
        <dbReference type="Proteomes" id="UP000016569"/>
    </source>
</evidence>
<dbReference type="OrthoDB" id="9804721at2"/>